<dbReference type="AlphaFoldDB" id="A0A841EL07"/>
<evidence type="ECO:0000313" key="1">
    <source>
        <dbReference type="EMBL" id="MBB6002874.1"/>
    </source>
</evidence>
<accession>A0A841EL07</accession>
<evidence type="ECO:0000313" key="2">
    <source>
        <dbReference type="Proteomes" id="UP000524404"/>
    </source>
</evidence>
<organism evidence="1 2">
    <name type="scientific">Arcicella rosea</name>
    <dbReference type="NCBI Taxonomy" id="502909"/>
    <lineage>
        <taxon>Bacteria</taxon>
        <taxon>Pseudomonadati</taxon>
        <taxon>Bacteroidota</taxon>
        <taxon>Cytophagia</taxon>
        <taxon>Cytophagales</taxon>
        <taxon>Flectobacillaceae</taxon>
        <taxon>Arcicella</taxon>
    </lineage>
</organism>
<name>A0A841EL07_9BACT</name>
<sequence>MQLITSIFFVIFCFPISMKILNEPIIDKSQVIPSHYSFNLTKYCSLKAFKASDTKNFTQHIKMSCREMII</sequence>
<gene>
    <name evidence="1" type="ORF">HNP25_001526</name>
</gene>
<comment type="caution">
    <text evidence="1">The sequence shown here is derived from an EMBL/GenBank/DDBJ whole genome shotgun (WGS) entry which is preliminary data.</text>
</comment>
<reference evidence="1 2" key="1">
    <citation type="submission" date="2020-08" db="EMBL/GenBank/DDBJ databases">
        <title>Functional genomics of gut bacteria from endangered species of beetles.</title>
        <authorList>
            <person name="Carlos-Shanley C."/>
        </authorList>
    </citation>
    <scope>NUCLEOTIDE SEQUENCE [LARGE SCALE GENOMIC DNA]</scope>
    <source>
        <strain evidence="1 2">S00070</strain>
    </source>
</reference>
<dbReference type="EMBL" id="JACHKT010000008">
    <property type="protein sequence ID" value="MBB6002874.1"/>
    <property type="molecule type" value="Genomic_DNA"/>
</dbReference>
<dbReference type="Proteomes" id="UP000524404">
    <property type="component" value="Unassembled WGS sequence"/>
</dbReference>
<proteinExistence type="predicted"/>
<protein>
    <submittedName>
        <fullName evidence="1">Uncharacterized protein</fullName>
    </submittedName>
</protein>
<keyword evidence="2" id="KW-1185">Reference proteome</keyword>